<evidence type="ECO:0000256" key="5">
    <source>
        <dbReference type="RuleBase" id="RU361242"/>
    </source>
</evidence>
<evidence type="ECO:0000256" key="4">
    <source>
        <dbReference type="ARBA" id="ARBA00023157"/>
    </source>
</evidence>
<keyword evidence="2 5" id="KW-0430">Lectin</keyword>
<dbReference type="Proteomes" id="UP000677228">
    <property type="component" value="Unassembled WGS sequence"/>
</dbReference>
<dbReference type="SUPFAM" id="SSF53448">
    <property type="entry name" value="Nucleotide-diphospho-sugar transferases"/>
    <property type="match status" value="1"/>
</dbReference>
<comment type="pathway">
    <text evidence="5">Protein modification; protein glycosylation.</text>
</comment>
<dbReference type="PANTHER" id="PTHR11675:SF133">
    <property type="entry name" value="GLYCOSYLTRANSFERASE 2-LIKE DOMAIN-CONTAINING PROTEIN"/>
    <property type="match status" value="1"/>
</dbReference>
<dbReference type="PANTHER" id="PTHR11675">
    <property type="entry name" value="N-ACETYLGALACTOSAMINYLTRANSFERASE"/>
    <property type="match status" value="1"/>
</dbReference>
<dbReference type="SMART" id="SM00458">
    <property type="entry name" value="RICIN"/>
    <property type="match status" value="1"/>
</dbReference>
<dbReference type="InterPro" id="IPR001173">
    <property type="entry name" value="Glyco_trans_2-like"/>
</dbReference>
<evidence type="ECO:0000256" key="2">
    <source>
        <dbReference type="ARBA" id="ARBA00022734"/>
    </source>
</evidence>
<dbReference type="GO" id="GO:0030246">
    <property type="term" value="F:carbohydrate binding"/>
    <property type="evidence" value="ECO:0007669"/>
    <property type="project" value="UniProtKB-KW"/>
</dbReference>
<dbReference type="PROSITE" id="PS50231">
    <property type="entry name" value="RICIN_B_LECTIN"/>
    <property type="match status" value="1"/>
</dbReference>
<comment type="similarity">
    <text evidence="5">Belongs to the glycosyltransferase 2 family. GalNAc-T subfamily.</text>
</comment>
<keyword evidence="5" id="KW-0464">Manganese</keyword>
<dbReference type="GO" id="GO:0000139">
    <property type="term" value="C:Golgi membrane"/>
    <property type="evidence" value="ECO:0007669"/>
    <property type="project" value="UniProtKB-SubCell"/>
</dbReference>
<sequence length="383" mass="44788">NQVRLGLISSRVKAAKLATGETLMFLDSHVEVLNGWLFYLLEEIQKDRKTVICPIIDVLTWNSFELLQGATDIFGTFSWKMIFRWSKITNENYDHNDHSKPVRSPTMAGGLYAIDRLYFEELGYYDEGIKIWGGENLEMSFKTWMCGGQILIHPCSHVAHIFRKETPYKFLDNENIFVTIFKNYKRVTLVWLDEYKSLIYAVNPDIKRLDGGDVSSRIELRKNLNCTTFRHYIETFQLKNFPFSYQWIGTISNSDHQCLDSMCGPDISKSVRGFVSVQACHMDGGNQIFMYTTTKKLQFDELCLEPDDEHTEKQEERKILFTVCEDNRQEQNWLYNEETNQLVHEKTQDCLDVMTDTSVVIDKCNSERQLQKWSFGKEVELIL</sequence>
<dbReference type="Gene3D" id="3.90.550.10">
    <property type="entry name" value="Spore Coat Polysaccharide Biosynthesis Protein SpsA, Chain A"/>
    <property type="match status" value="1"/>
</dbReference>
<dbReference type="AlphaFoldDB" id="A0A8S2N1E6"/>
<protein>
    <recommendedName>
        <fullName evidence="5">Polypeptide N-acetylgalactosaminyltransferase</fullName>
        <ecNumber evidence="5">2.4.1.-</ecNumber>
    </recommendedName>
    <alternativeName>
        <fullName evidence="5">Protein-UDP acetylgalactosaminyltransferase</fullName>
    </alternativeName>
</protein>
<feature type="non-terminal residue" evidence="8">
    <location>
        <position position="1"/>
    </location>
</feature>
<dbReference type="InterPro" id="IPR000772">
    <property type="entry name" value="Ricin_B_lectin"/>
</dbReference>
<dbReference type="Pfam" id="PF00535">
    <property type="entry name" value="Glycos_transf_2"/>
    <property type="match status" value="1"/>
</dbReference>
<comment type="cofactor">
    <cofactor evidence="5">
        <name>Mn(2+)</name>
        <dbReference type="ChEBI" id="CHEBI:29035"/>
    </cofactor>
</comment>
<dbReference type="EMBL" id="CAJNOK010012834">
    <property type="protein sequence ID" value="CAF1172164.1"/>
    <property type="molecule type" value="Genomic_DNA"/>
</dbReference>
<dbReference type="InterPro" id="IPR029044">
    <property type="entry name" value="Nucleotide-diphossugar_trans"/>
</dbReference>
<accession>A0A8S2N1E6</accession>
<comment type="subcellular location">
    <subcellularLocation>
        <location evidence="1 5">Golgi apparatus membrane</location>
        <topology evidence="1 5">Single-pass type II membrane protein</topology>
    </subcellularLocation>
</comment>
<evidence type="ECO:0000259" key="6">
    <source>
        <dbReference type="SMART" id="SM00458"/>
    </source>
</evidence>
<keyword evidence="5" id="KW-0328">Glycosyltransferase</keyword>
<dbReference type="GO" id="GO:0004653">
    <property type="term" value="F:polypeptide N-acetylgalactosaminyltransferase activity"/>
    <property type="evidence" value="ECO:0007669"/>
    <property type="project" value="TreeGrafter"/>
</dbReference>
<dbReference type="Pfam" id="PF00652">
    <property type="entry name" value="Ricin_B_lectin"/>
    <property type="match status" value="1"/>
</dbReference>
<reference evidence="8" key="1">
    <citation type="submission" date="2021-02" db="EMBL/GenBank/DDBJ databases">
        <authorList>
            <person name="Nowell W R."/>
        </authorList>
    </citation>
    <scope>NUCLEOTIDE SEQUENCE</scope>
</reference>
<dbReference type="Gene3D" id="2.80.10.50">
    <property type="match status" value="1"/>
</dbReference>
<comment type="caution">
    <text evidence="8">The sequence shown here is derived from an EMBL/GenBank/DDBJ whole genome shotgun (WGS) entry which is preliminary data.</text>
</comment>
<proteinExistence type="inferred from homology"/>
<dbReference type="EMBL" id="CAJOBA010034354">
    <property type="protein sequence ID" value="CAF3983455.1"/>
    <property type="molecule type" value="Genomic_DNA"/>
</dbReference>
<organism evidence="8 9">
    <name type="scientific">Didymodactylos carnosus</name>
    <dbReference type="NCBI Taxonomy" id="1234261"/>
    <lineage>
        <taxon>Eukaryota</taxon>
        <taxon>Metazoa</taxon>
        <taxon>Spiralia</taxon>
        <taxon>Gnathifera</taxon>
        <taxon>Rotifera</taxon>
        <taxon>Eurotatoria</taxon>
        <taxon>Bdelloidea</taxon>
        <taxon>Philodinida</taxon>
        <taxon>Philodinidae</taxon>
        <taxon>Didymodactylos</taxon>
    </lineage>
</organism>
<evidence type="ECO:0000256" key="1">
    <source>
        <dbReference type="ARBA" id="ARBA00004323"/>
    </source>
</evidence>
<keyword evidence="5" id="KW-0808">Transferase</keyword>
<dbReference type="InterPro" id="IPR035992">
    <property type="entry name" value="Ricin_B-like_lectins"/>
</dbReference>
<name>A0A8S2N1E6_9BILA</name>
<dbReference type="SUPFAM" id="SSF50370">
    <property type="entry name" value="Ricin B-like lectins"/>
    <property type="match status" value="1"/>
</dbReference>
<keyword evidence="3 5" id="KW-0333">Golgi apparatus</keyword>
<evidence type="ECO:0000256" key="3">
    <source>
        <dbReference type="ARBA" id="ARBA00023034"/>
    </source>
</evidence>
<evidence type="ECO:0000313" key="8">
    <source>
        <dbReference type="EMBL" id="CAF3983455.1"/>
    </source>
</evidence>
<gene>
    <name evidence="7" type="ORF">OVA965_LOCUS22629</name>
    <name evidence="8" type="ORF">TMI583_LOCUS23341</name>
</gene>
<keyword evidence="4 5" id="KW-1015">Disulfide bond</keyword>
<evidence type="ECO:0000313" key="7">
    <source>
        <dbReference type="EMBL" id="CAF1172164.1"/>
    </source>
</evidence>
<dbReference type="EC" id="2.4.1.-" evidence="5"/>
<dbReference type="Proteomes" id="UP000682733">
    <property type="component" value="Unassembled WGS sequence"/>
</dbReference>
<dbReference type="GO" id="GO:0006493">
    <property type="term" value="P:protein O-linked glycosylation"/>
    <property type="evidence" value="ECO:0007669"/>
    <property type="project" value="TreeGrafter"/>
</dbReference>
<evidence type="ECO:0000313" key="9">
    <source>
        <dbReference type="Proteomes" id="UP000682733"/>
    </source>
</evidence>
<feature type="domain" description="Ricin B lectin" evidence="6">
    <location>
        <begin position="246"/>
        <end position="376"/>
    </location>
</feature>